<evidence type="ECO:0000259" key="16">
    <source>
        <dbReference type="Pfam" id="PF08543"/>
    </source>
</evidence>
<keyword evidence="10 17" id="KW-0418">Kinase</keyword>
<evidence type="ECO:0000256" key="1">
    <source>
        <dbReference type="ARBA" id="ARBA00000151"/>
    </source>
</evidence>
<gene>
    <name evidence="17" type="ORF">C7437_101533</name>
</gene>
<dbReference type="Pfam" id="PF08543">
    <property type="entry name" value="Phos_pyr_kin"/>
    <property type="match status" value="1"/>
</dbReference>
<organism evidence="17 18">
    <name type="scientific">Psychrobacillus insolitus</name>
    <dbReference type="NCBI Taxonomy" id="1461"/>
    <lineage>
        <taxon>Bacteria</taxon>
        <taxon>Bacillati</taxon>
        <taxon>Bacillota</taxon>
        <taxon>Bacilli</taxon>
        <taxon>Bacillales</taxon>
        <taxon>Bacillaceae</taxon>
        <taxon>Psychrobacillus</taxon>
    </lineage>
</organism>
<dbReference type="NCBIfam" id="TIGR00097">
    <property type="entry name" value="HMP-P_kinase"/>
    <property type="match status" value="1"/>
</dbReference>
<evidence type="ECO:0000256" key="5">
    <source>
        <dbReference type="ARBA" id="ARBA00012135"/>
    </source>
</evidence>
<dbReference type="GO" id="GO:0005829">
    <property type="term" value="C:cytosol"/>
    <property type="evidence" value="ECO:0007669"/>
    <property type="project" value="TreeGrafter"/>
</dbReference>
<comment type="similarity">
    <text evidence="4">Belongs to the ThiD family.</text>
</comment>
<comment type="catalytic activity">
    <reaction evidence="2">
        <text>4-amino-2-methyl-5-(phosphooxymethyl)pyrimidine + ATP = 4-amino-2-methyl-5-(diphosphooxymethyl)pyrimidine + ADP</text>
        <dbReference type="Rhea" id="RHEA:19893"/>
        <dbReference type="ChEBI" id="CHEBI:30616"/>
        <dbReference type="ChEBI" id="CHEBI:57841"/>
        <dbReference type="ChEBI" id="CHEBI:58354"/>
        <dbReference type="ChEBI" id="CHEBI:456216"/>
        <dbReference type="EC" id="2.7.4.7"/>
    </reaction>
</comment>
<evidence type="ECO:0000256" key="7">
    <source>
        <dbReference type="ARBA" id="ARBA00019161"/>
    </source>
</evidence>
<feature type="domain" description="Pyridoxamine kinase/Phosphomethylpyrimidine kinase" evidence="16">
    <location>
        <begin position="11"/>
        <end position="255"/>
    </location>
</feature>
<evidence type="ECO:0000256" key="15">
    <source>
        <dbReference type="ARBA" id="ARBA00043176"/>
    </source>
</evidence>
<dbReference type="EMBL" id="QKZI01000001">
    <property type="protein sequence ID" value="PZX07418.1"/>
    <property type="molecule type" value="Genomic_DNA"/>
</dbReference>
<keyword evidence="12" id="KW-0784">Thiamine biosynthesis</keyword>
<evidence type="ECO:0000256" key="9">
    <source>
        <dbReference type="ARBA" id="ARBA00022741"/>
    </source>
</evidence>
<dbReference type="EC" id="2.7.1.49" evidence="5"/>
<dbReference type="FunFam" id="3.40.1190.20:FF:000003">
    <property type="entry name" value="Phosphomethylpyrimidine kinase ThiD"/>
    <property type="match status" value="1"/>
</dbReference>
<keyword evidence="9" id="KW-0547">Nucleotide-binding</keyword>
<evidence type="ECO:0000256" key="3">
    <source>
        <dbReference type="ARBA" id="ARBA00004769"/>
    </source>
</evidence>
<dbReference type="GO" id="GO:0008972">
    <property type="term" value="F:phosphomethylpyrimidine kinase activity"/>
    <property type="evidence" value="ECO:0007669"/>
    <property type="project" value="UniProtKB-EC"/>
</dbReference>
<dbReference type="InterPro" id="IPR013749">
    <property type="entry name" value="PM/HMP-P_kinase-1"/>
</dbReference>
<dbReference type="Proteomes" id="UP000248646">
    <property type="component" value="Unassembled WGS sequence"/>
</dbReference>
<comment type="catalytic activity">
    <reaction evidence="1">
        <text>4-amino-5-hydroxymethyl-2-methylpyrimidine + ATP = 4-amino-2-methyl-5-(phosphooxymethyl)pyrimidine + ADP + H(+)</text>
        <dbReference type="Rhea" id="RHEA:23096"/>
        <dbReference type="ChEBI" id="CHEBI:15378"/>
        <dbReference type="ChEBI" id="CHEBI:16892"/>
        <dbReference type="ChEBI" id="CHEBI:30616"/>
        <dbReference type="ChEBI" id="CHEBI:58354"/>
        <dbReference type="ChEBI" id="CHEBI:456216"/>
        <dbReference type="EC" id="2.7.1.49"/>
    </reaction>
</comment>
<dbReference type="SUPFAM" id="SSF53613">
    <property type="entry name" value="Ribokinase-like"/>
    <property type="match status" value="1"/>
</dbReference>
<evidence type="ECO:0000256" key="4">
    <source>
        <dbReference type="ARBA" id="ARBA00009879"/>
    </source>
</evidence>
<comment type="pathway">
    <text evidence="13">Cofactor biosynthesis; thiamine diphosphate biosynthesis; 4-amino-2-methyl-5-diphosphomethylpyrimidine from 5-amino-1-(5-phospho-D-ribosyl)imidazole: step 2/3.</text>
</comment>
<proteinExistence type="inferred from homology"/>
<comment type="pathway">
    <text evidence="3">Cofactor biosynthesis; thiamine diphosphate biosynthesis; 4-amino-2-methyl-5-diphosphomethylpyrimidine from 5-amino-1-(5-phospho-D-ribosyl)imidazole: step 3/3.</text>
</comment>
<dbReference type="CDD" id="cd01169">
    <property type="entry name" value="HMPP_kinase"/>
    <property type="match status" value="1"/>
</dbReference>
<dbReference type="PANTHER" id="PTHR20858">
    <property type="entry name" value="PHOSPHOMETHYLPYRIMIDINE KINASE"/>
    <property type="match status" value="1"/>
</dbReference>
<dbReference type="PANTHER" id="PTHR20858:SF17">
    <property type="entry name" value="HYDROXYMETHYLPYRIMIDINE_PHOSPHOMETHYLPYRIMIDINE KINASE THI20-RELATED"/>
    <property type="match status" value="1"/>
</dbReference>
<evidence type="ECO:0000256" key="11">
    <source>
        <dbReference type="ARBA" id="ARBA00022840"/>
    </source>
</evidence>
<dbReference type="AlphaFoldDB" id="A0A2W7MLR4"/>
<sequence>MNIVMTIAGSDSGGGAGIQADLKTFQELGVFGTTAITALTAQNTLGVEGIFPTTPDFVQQQIDVVFKDLPVKAVKTGMLFSAEIIEAVVESLRNKDVQLVIDPVMIAKGGASLLQNEATEALKTKLLPLATVLTPNIPEAEVISGLKIQNDEDLEQAAKRILTTGVSCVVMKGGHLEGDLATDTVFFSDGTKFALQSERIITKQTHGTGCTFSAALTAFLGQGRSLRDSIIEAKKFVQLAIENPLNIGHGNGPTNHFAYNQENRQCEVTIIEA</sequence>
<name>A0A2W7MLR4_9BACI</name>
<evidence type="ECO:0000256" key="10">
    <source>
        <dbReference type="ARBA" id="ARBA00022777"/>
    </source>
</evidence>
<keyword evidence="11" id="KW-0067">ATP-binding</keyword>
<dbReference type="RefSeq" id="WP_211309970.1">
    <property type="nucleotide sequence ID" value="NZ_QKZI01000001.1"/>
</dbReference>
<evidence type="ECO:0000313" key="17">
    <source>
        <dbReference type="EMBL" id="PZX07418.1"/>
    </source>
</evidence>
<dbReference type="InterPro" id="IPR004399">
    <property type="entry name" value="HMP/HMP-P_kinase_dom"/>
</dbReference>
<dbReference type="Gene3D" id="3.40.1190.20">
    <property type="match status" value="1"/>
</dbReference>
<evidence type="ECO:0000313" key="18">
    <source>
        <dbReference type="Proteomes" id="UP000248646"/>
    </source>
</evidence>
<evidence type="ECO:0000256" key="6">
    <source>
        <dbReference type="ARBA" id="ARBA00012963"/>
    </source>
</evidence>
<comment type="caution">
    <text evidence="17">The sequence shown here is derived from an EMBL/GenBank/DDBJ whole genome shotgun (WGS) entry which is preliminary data.</text>
</comment>
<evidence type="ECO:0000256" key="14">
    <source>
        <dbReference type="ARBA" id="ARBA00042102"/>
    </source>
</evidence>
<evidence type="ECO:0000256" key="8">
    <source>
        <dbReference type="ARBA" id="ARBA00022679"/>
    </source>
</evidence>
<protein>
    <recommendedName>
        <fullName evidence="7">Hydroxymethylpyrimidine/phosphomethylpyrimidine kinase</fullName>
        <ecNumber evidence="5">2.7.1.49</ecNumber>
        <ecNumber evidence="6">2.7.4.7</ecNumber>
    </recommendedName>
    <alternativeName>
        <fullName evidence="14">Hydroxymethylpyrimidine kinase</fullName>
    </alternativeName>
    <alternativeName>
        <fullName evidence="15">Hydroxymethylpyrimidine phosphate kinase</fullName>
    </alternativeName>
</protein>
<evidence type="ECO:0000256" key="2">
    <source>
        <dbReference type="ARBA" id="ARBA00000565"/>
    </source>
</evidence>
<dbReference type="GO" id="GO:0005524">
    <property type="term" value="F:ATP binding"/>
    <property type="evidence" value="ECO:0007669"/>
    <property type="project" value="UniProtKB-KW"/>
</dbReference>
<dbReference type="EC" id="2.7.4.7" evidence="6"/>
<evidence type="ECO:0000256" key="13">
    <source>
        <dbReference type="ARBA" id="ARBA00037917"/>
    </source>
</evidence>
<reference evidence="17 18" key="1">
    <citation type="submission" date="2018-06" db="EMBL/GenBank/DDBJ databases">
        <title>Genomic Encyclopedia of Type Strains, Phase IV (KMG-IV): sequencing the most valuable type-strain genomes for metagenomic binning, comparative biology and taxonomic classification.</title>
        <authorList>
            <person name="Goeker M."/>
        </authorList>
    </citation>
    <scope>NUCLEOTIDE SEQUENCE [LARGE SCALE GENOMIC DNA]</scope>
    <source>
        <strain evidence="17 18">DSM 5</strain>
    </source>
</reference>
<evidence type="ECO:0000256" key="12">
    <source>
        <dbReference type="ARBA" id="ARBA00022977"/>
    </source>
</evidence>
<accession>A0A2W7MLR4</accession>
<dbReference type="InterPro" id="IPR029056">
    <property type="entry name" value="Ribokinase-like"/>
</dbReference>
<dbReference type="GO" id="GO:0008902">
    <property type="term" value="F:hydroxymethylpyrimidine kinase activity"/>
    <property type="evidence" value="ECO:0007669"/>
    <property type="project" value="UniProtKB-EC"/>
</dbReference>
<dbReference type="GO" id="GO:0009228">
    <property type="term" value="P:thiamine biosynthetic process"/>
    <property type="evidence" value="ECO:0007669"/>
    <property type="project" value="UniProtKB-KW"/>
</dbReference>
<keyword evidence="8" id="KW-0808">Transferase</keyword>
<keyword evidence="18" id="KW-1185">Reference proteome</keyword>